<keyword evidence="5" id="KW-0472">Membrane</keyword>
<dbReference type="InterPro" id="IPR047272">
    <property type="entry name" value="S49_SppA_C"/>
</dbReference>
<sequence length="287" mass="31485">MQLLKMIFAPIGAIFKFINTNFKALVFLLILAMIFMPDGEMKKPNLAQVDIKNTLLQTEDILEKLQALNDDDNIKGVLLYIDSPGGALSPSVELAMQVKKLAKNKKVVAYAAGSMTSGSYYAGVNAHKIVANPGSFIGSIGVIMQVPNLEALADKIGISEQVVKAGEFKEAGTFTRKWSQSERDSLQKLVDASYELFTSDVAQARGLETSKKDEWANAKIFLAGEAKQVGLIDEIGGYFEAKAQLEELSGVSEAVWEKKPQIEKFMEKFTSQGVNSMANLLFNTQMR</sequence>
<accession>A0AAW3ZTM8</accession>
<evidence type="ECO:0000256" key="5">
    <source>
        <dbReference type="SAM" id="Phobius"/>
    </source>
</evidence>
<keyword evidence="2" id="KW-0645">Protease</keyword>
<dbReference type="SUPFAM" id="SSF52096">
    <property type="entry name" value="ClpP/crotonase"/>
    <property type="match status" value="1"/>
</dbReference>
<protein>
    <submittedName>
        <fullName evidence="8">Signal peptide peptidase SppA</fullName>
    </submittedName>
</protein>
<keyword evidence="9" id="KW-1185">Reference proteome</keyword>
<dbReference type="EMBL" id="JADBHS010000002">
    <property type="protein sequence ID" value="MBE2985718.1"/>
    <property type="molecule type" value="Genomic_DNA"/>
</dbReference>
<reference evidence="8 9" key="1">
    <citation type="submission" date="2015-08" db="EMBL/GenBank/DDBJ databases">
        <title>Comparative genomics of the Campylobacter concisus group.</title>
        <authorList>
            <person name="Yee E."/>
            <person name="Chapman M.H."/>
            <person name="Huynh S."/>
            <person name="Bono J.L."/>
            <person name="On S.L."/>
            <person name="St Leger J."/>
            <person name="Foster G."/>
            <person name="Parker C.T."/>
            <person name="Miller W.G."/>
        </authorList>
    </citation>
    <scope>NUCLEOTIDE SEQUENCE [LARGE SCALE GENOMIC DNA]</scope>
    <source>
        <strain evidence="8 9">RM9337</strain>
    </source>
</reference>
<dbReference type="InterPro" id="IPR029045">
    <property type="entry name" value="ClpP/crotonase-like_dom_sf"/>
</dbReference>
<comment type="similarity">
    <text evidence="1">Belongs to the peptidase S49 family.</text>
</comment>
<evidence type="ECO:0000313" key="10">
    <source>
        <dbReference type="Proteomes" id="UP001318760"/>
    </source>
</evidence>
<comment type="caution">
    <text evidence="8">The sequence shown here is derived from an EMBL/GenBank/DDBJ whole genome shotgun (WGS) entry which is preliminary data.</text>
</comment>
<dbReference type="RefSeq" id="WP_170015032.1">
    <property type="nucleotide sequence ID" value="NZ_CP012545.1"/>
</dbReference>
<dbReference type="PANTHER" id="PTHR42987:SF7">
    <property type="entry name" value="SIGNAL PEPTIDE PEPTIDASE SPPA-RELATED"/>
    <property type="match status" value="1"/>
</dbReference>
<dbReference type="NCBIfam" id="TIGR00706">
    <property type="entry name" value="SppA_dom"/>
    <property type="match status" value="1"/>
</dbReference>
<keyword evidence="5" id="KW-1133">Transmembrane helix</keyword>
<evidence type="ECO:0000256" key="1">
    <source>
        <dbReference type="ARBA" id="ARBA00008683"/>
    </source>
</evidence>
<dbReference type="GO" id="GO:0008236">
    <property type="term" value="F:serine-type peptidase activity"/>
    <property type="evidence" value="ECO:0007669"/>
    <property type="project" value="UniProtKB-KW"/>
</dbReference>
<evidence type="ECO:0000313" key="9">
    <source>
        <dbReference type="Proteomes" id="UP000650616"/>
    </source>
</evidence>
<dbReference type="EMBL" id="LIWG01000001">
    <property type="protein sequence ID" value="MBE3607131.1"/>
    <property type="molecule type" value="Genomic_DNA"/>
</dbReference>
<dbReference type="Gene3D" id="3.90.226.10">
    <property type="entry name" value="2-enoyl-CoA Hydratase, Chain A, domain 1"/>
    <property type="match status" value="1"/>
</dbReference>
<evidence type="ECO:0000256" key="2">
    <source>
        <dbReference type="ARBA" id="ARBA00022670"/>
    </source>
</evidence>
<dbReference type="Proteomes" id="UP000650616">
    <property type="component" value="Unassembled WGS sequence"/>
</dbReference>
<reference evidence="7 10" key="2">
    <citation type="submission" date="2020-10" db="EMBL/GenBank/DDBJ databases">
        <title>Campylobacter californiensis sp. nov. isolated from cattle and feral swine in California.</title>
        <authorList>
            <person name="Miller W.G."/>
        </authorList>
    </citation>
    <scope>NUCLEOTIDE SEQUENCE [LARGE SCALE GENOMIC DNA]</scope>
    <source>
        <strain evidence="7 10">RM12919</strain>
    </source>
</reference>
<evidence type="ECO:0000313" key="7">
    <source>
        <dbReference type="EMBL" id="MBE2985718.1"/>
    </source>
</evidence>
<dbReference type="Gene3D" id="6.20.330.10">
    <property type="match status" value="1"/>
</dbReference>
<feature type="domain" description="Peptidase S49" evidence="6">
    <location>
        <begin position="100"/>
        <end position="251"/>
    </location>
</feature>
<keyword evidence="4" id="KW-0720">Serine protease</keyword>
<dbReference type="InterPro" id="IPR002142">
    <property type="entry name" value="Peptidase_S49"/>
</dbReference>
<dbReference type="InterPro" id="IPR004635">
    <property type="entry name" value="Pept_S49_SppA"/>
</dbReference>
<dbReference type="PANTHER" id="PTHR42987">
    <property type="entry name" value="PEPTIDASE S49"/>
    <property type="match status" value="1"/>
</dbReference>
<dbReference type="Pfam" id="PF01343">
    <property type="entry name" value="Peptidase_S49"/>
    <property type="match status" value="1"/>
</dbReference>
<evidence type="ECO:0000256" key="3">
    <source>
        <dbReference type="ARBA" id="ARBA00022801"/>
    </source>
</evidence>
<name>A0AAW3ZTM8_9BACT</name>
<dbReference type="GO" id="GO:0006508">
    <property type="term" value="P:proteolysis"/>
    <property type="evidence" value="ECO:0007669"/>
    <property type="project" value="UniProtKB-KW"/>
</dbReference>
<feature type="transmembrane region" description="Helical" evidence="5">
    <location>
        <begin position="6"/>
        <end position="35"/>
    </location>
</feature>
<proteinExistence type="inferred from homology"/>
<evidence type="ECO:0000256" key="4">
    <source>
        <dbReference type="ARBA" id="ARBA00022825"/>
    </source>
</evidence>
<organism evidence="8 9">
    <name type="scientific">Campylobacter californiensis</name>
    <dbReference type="NCBI Taxonomy" id="1032243"/>
    <lineage>
        <taxon>Bacteria</taxon>
        <taxon>Pseudomonadati</taxon>
        <taxon>Campylobacterota</taxon>
        <taxon>Epsilonproteobacteria</taxon>
        <taxon>Campylobacterales</taxon>
        <taxon>Campylobacteraceae</taxon>
        <taxon>Campylobacter</taxon>
    </lineage>
</organism>
<dbReference type="CDD" id="cd07023">
    <property type="entry name" value="S49_Sppa_N_C"/>
    <property type="match status" value="1"/>
</dbReference>
<dbReference type="Proteomes" id="UP001318760">
    <property type="component" value="Unassembled WGS sequence"/>
</dbReference>
<keyword evidence="5" id="KW-0812">Transmembrane</keyword>
<keyword evidence="3" id="KW-0378">Hydrolase</keyword>
<evidence type="ECO:0000313" key="8">
    <source>
        <dbReference type="EMBL" id="MBE3607131.1"/>
    </source>
</evidence>
<evidence type="ECO:0000259" key="6">
    <source>
        <dbReference type="Pfam" id="PF01343"/>
    </source>
</evidence>
<dbReference type="AlphaFoldDB" id="A0AAW3ZTM8"/>
<gene>
    <name evidence="8" type="primary">sppA</name>
    <name evidence="7" type="ORF">CCAL12919_01025</name>
    <name evidence="8" type="ORF">CCAL9337_00075</name>
</gene>